<organism evidence="2 3">
    <name type="scientific">Glycomyces tritici</name>
    <dbReference type="NCBI Taxonomy" id="2665176"/>
    <lineage>
        <taxon>Bacteria</taxon>
        <taxon>Bacillati</taxon>
        <taxon>Actinomycetota</taxon>
        <taxon>Actinomycetes</taxon>
        <taxon>Glycomycetales</taxon>
        <taxon>Glycomycetaceae</taxon>
        <taxon>Glycomyces</taxon>
    </lineage>
</organism>
<evidence type="ECO:0000256" key="1">
    <source>
        <dbReference type="ARBA" id="ARBA00022679"/>
    </source>
</evidence>
<keyword evidence="1 2" id="KW-0808">Transferase</keyword>
<dbReference type="EC" id="2.4.-.-" evidence="2"/>
<accession>A0ABT7YTQ8</accession>
<dbReference type="SUPFAM" id="SSF53756">
    <property type="entry name" value="UDP-Glycosyltransferase/glycogen phosphorylase"/>
    <property type="match status" value="1"/>
</dbReference>
<name>A0ABT7YTQ8_9ACTN</name>
<evidence type="ECO:0000313" key="3">
    <source>
        <dbReference type="Proteomes" id="UP001171902"/>
    </source>
</evidence>
<dbReference type="PANTHER" id="PTHR46401">
    <property type="entry name" value="GLYCOSYLTRANSFERASE WBBK-RELATED"/>
    <property type="match status" value="1"/>
</dbReference>
<dbReference type="Gene3D" id="3.40.50.2000">
    <property type="entry name" value="Glycogen Phosphorylase B"/>
    <property type="match status" value="2"/>
</dbReference>
<comment type="caution">
    <text evidence="2">The sequence shown here is derived from an EMBL/GenBank/DDBJ whole genome shotgun (WGS) entry which is preliminary data.</text>
</comment>
<keyword evidence="3" id="KW-1185">Reference proteome</keyword>
<dbReference type="Proteomes" id="UP001171902">
    <property type="component" value="Unassembled WGS sequence"/>
</dbReference>
<sequence>MTQQPRGPQHGRTDQRLLEGEHSIMEARPQRRLVIVVRADPVICGHATEARGLAEVALTRGFDDVRIVTWPIEALQAAGLPLKPLDELLPYSAGITVERPGPVGDYRVPTGRHLLGLAGRLFELFTDGVPTVCMSMYLTPHANAVAEALRSVRASGLDADVTTIAEAVGSDITNVVRSCIGEGAVGAAASLFTAYLAHDRVVAVSAYTRDLILESAAQVDLACGTRFAEEVTARVEVSYPAVDAGAYLDLDPSAVDAALAARGLARNGYLLFLSRVAAAKGADDLIAAYRASAASRTHRLVIAGNGPAHAETRALAEDDPRILFLTDVADEEKPLLMNGCAAYALPSKPRPEFVETFGIALVEKMLAGGGPVITTRTGGIPEAVGDTAIEVPHSDPAALAAAIDRALAMSPAEREAAAERARAYAMRFDRTAVFDNLFAGLLDDPASLPVDAHVTIS</sequence>
<dbReference type="EMBL" id="JAUEMJ010000006">
    <property type="protein sequence ID" value="MDN3242019.1"/>
    <property type="molecule type" value="Genomic_DNA"/>
</dbReference>
<dbReference type="Pfam" id="PF13692">
    <property type="entry name" value="Glyco_trans_1_4"/>
    <property type="match status" value="1"/>
</dbReference>
<proteinExistence type="predicted"/>
<dbReference type="GO" id="GO:0016757">
    <property type="term" value="F:glycosyltransferase activity"/>
    <property type="evidence" value="ECO:0007669"/>
    <property type="project" value="UniProtKB-KW"/>
</dbReference>
<protein>
    <submittedName>
        <fullName evidence="2">Glycosyltransferase</fullName>
        <ecNumber evidence="2">2.4.-.-</ecNumber>
    </submittedName>
</protein>
<dbReference type="PANTHER" id="PTHR46401:SF2">
    <property type="entry name" value="GLYCOSYLTRANSFERASE WBBK-RELATED"/>
    <property type="match status" value="1"/>
</dbReference>
<reference evidence="2" key="1">
    <citation type="submission" date="2023-06" db="EMBL/GenBank/DDBJ databases">
        <title>Gycomyces niveus sp.nov., a novel actinomycete isolated from soil in Shouguang.</title>
        <authorList>
            <person name="Yang X."/>
            <person name="Zhao J."/>
        </authorList>
    </citation>
    <scope>NUCLEOTIDE SEQUENCE</scope>
    <source>
        <strain evidence="2">NEAU C2</strain>
    </source>
</reference>
<keyword evidence="2" id="KW-0328">Glycosyltransferase</keyword>
<gene>
    <name evidence="2" type="ORF">QWI33_20020</name>
</gene>
<evidence type="ECO:0000313" key="2">
    <source>
        <dbReference type="EMBL" id="MDN3242019.1"/>
    </source>
</evidence>